<organism evidence="1 2">
    <name type="scientific">Sphaerosporella brunnea</name>
    <dbReference type="NCBI Taxonomy" id="1250544"/>
    <lineage>
        <taxon>Eukaryota</taxon>
        <taxon>Fungi</taxon>
        <taxon>Dikarya</taxon>
        <taxon>Ascomycota</taxon>
        <taxon>Pezizomycotina</taxon>
        <taxon>Pezizomycetes</taxon>
        <taxon>Pezizales</taxon>
        <taxon>Pyronemataceae</taxon>
        <taxon>Sphaerosporella</taxon>
    </lineage>
</organism>
<accession>A0A5J5EUG0</accession>
<feature type="non-terminal residue" evidence="1">
    <location>
        <position position="1"/>
    </location>
</feature>
<dbReference type="AlphaFoldDB" id="A0A5J5EUG0"/>
<comment type="caution">
    <text evidence="1">The sequence shown here is derived from an EMBL/GenBank/DDBJ whole genome shotgun (WGS) entry which is preliminary data.</text>
</comment>
<dbReference type="Proteomes" id="UP000326924">
    <property type="component" value="Unassembled WGS sequence"/>
</dbReference>
<gene>
    <name evidence="1" type="ORF">FN846DRAFT_752436</name>
</gene>
<sequence>FNMRAYITIVGADMIGRSKLMQTTGNRSYSYCEHCEARGIWNGSIYCPFTPPIDAPEKAKSREGSGYPWTTLDRVHLPLRSDTSFRATARHIARDLCNGCQKKYGIRGPTILQELQSLDFPRSFPPDLMHLMYENVIPAIFRSEKLAKFVETDDPWNIIPEDWMEIGKAFDKSATLYPLAFGEPMRNFTRHCHELKAAEWATVTKHATPIFLKTLLSEQDYQGVLHLVDAIILLEKSTIKRTEQEDIGRLLKSFSSYYEE</sequence>
<keyword evidence="2" id="KW-1185">Reference proteome</keyword>
<dbReference type="InParanoid" id="A0A5J5EUG0"/>
<evidence type="ECO:0000313" key="1">
    <source>
        <dbReference type="EMBL" id="KAA8903431.1"/>
    </source>
</evidence>
<dbReference type="OrthoDB" id="5329631at2759"/>
<name>A0A5J5EUG0_9PEZI</name>
<feature type="non-terminal residue" evidence="1">
    <location>
        <position position="260"/>
    </location>
</feature>
<proteinExistence type="predicted"/>
<evidence type="ECO:0000313" key="2">
    <source>
        <dbReference type="Proteomes" id="UP000326924"/>
    </source>
</evidence>
<dbReference type="EMBL" id="VXIS01000117">
    <property type="protein sequence ID" value="KAA8903431.1"/>
    <property type="molecule type" value="Genomic_DNA"/>
</dbReference>
<reference evidence="1 2" key="1">
    <citation type="submission" date="2019-09" db="EMBL/GenBank/DDBJ databases">
        <title>Draft genome of the ectomycorrhizal ascomycete Sphaerosporella brunnea.</title>
        <authorList>
            <consortium name="DOE Joint Genome Institute"/>
            <person name="Benucci G.M."/>
            <person name="Marozzi G."/>
            <person name="Antonielli L."/>
            <person name="Sanchez S."/>
            <person name="Marco P."/>
            <person name="Wang X."/>
            <person name="Falini L.B."/>
            <person name="Barry K."/>
            <person name="Haridas S."/>
            <person name="Lipzen A."/>
            <person name="Labutti K."/>
            <person name="Grigoriev I.V."/>
            <person name="Murat C."/>
            <person name="Martin F."/>
            <person name="Albertini E."/>
            <person name="Donnini D."/>
            <person name="Bonito G."/>
        </authorList>
    </citation>
    <scope>NUCLEOTIDE SEQUENCE [LARGE SCALE GENOMIC DNA]</scope>
    <source>
        <strain evidence="1 2">Sb_GMNB300</strain>
    </source>
</reference>
<protein>
    <submittedName>
        <fullName evidence="1">Uncharacterized protein</fullName>
    </submittedName>
</protein>